<reference evidence="2 3" key="1">
    <citation type="submission" date="2016-11" db="EMBL/GenBank/DDBJ databases">
        <authorList>
            <person name="Jaros S."/>
            <person name="Januszkiewicz K."/>
            <person name="Wedrychowicz H."/>
        </authorList>
    </citation>
    <scope>NUCLEOTIDE SEQUENCE [LARGE SCALE GENOMIC DNA]</scope>
    <source>
        <strain evidence="2 3">DSM 45408</strain>
    </source>
</reference>
<dbReference type="InterPro" id="IPR012338">
    <property type="entry name" value="Beta-lactam/transpept-like"/>
</dbReference>
<name>A0A1M5FPU0_9ACTN</name>
<protein>
    <submittedName>
        <fullName evidence="2">CubicO group peptidase, beta-lactamase class C family</fullName>
    </submittedName>
</protein>
<dbReference type="AlphaFoldDB" id="A0A1M5FPU0"/>
<dbReference type="InterPro" id="IPR001466">
    <property type="entry name" value="Beta-lactam-related"/>
</dbReference>
<dbReference type="SUPFAM" id="SSF56601">
    <property type="entry name" value="beta-lactamase/transpeptidase-like"/>
    <property type="match status" value="1"/>
</dbReference>
<dbReference type="PANTHER" id="PTHR43319:SF3">
    <property type="entry name" value="BETA-LACTAMASE-RELATED DOMAIN-CONTAINING PROTEIN"/>
    <property type="match status" value="1"/>
</dbReference>
<dbReference type="InterPro" id="IPR052907">
    <property type="entry name" value="Beta-lactamase/esterase"/>
</dbReference>
<proteinExistence type="predicted"/>
<gene>
    <name evidence="2" type="ORF">SAMN05444351_1338</name>
</gene>
<dbReference type="RefSeq" id="WP_073419214.1">
    <property type="nucleotide sequence ID" value="NZ_FQVX01000001.1"/>
</dbReference>
<dbReference type="EMBL" id="FQVX01000001">
    <property type="protein sequence ID" value="SHF93444.1"/>
    <property type="molecule type" value="Genomic_DNA"/>
</dbReference>
<sequence length="377" mass="40422">MAEVHGTFDDRFRGVRDAFAAQLEGDELGGSIAVDVDGETVVDVWGGWRDEARTTPWTRDTIVNVWSTTKTVTALAVLTLADQGRLDLDAPVAEYWPEFAANGKAGVLVRHLMAHTSGVAGWDPPFALEDMYDWETSVARLAAQAPWWEPGTASGYHAQDQGHLLGEVLRRVDGRSLKRYVAEELAGPLGADFQIGARPEDEGRIAPVVPPPPLPMDLAALDPASPMVRCFTGPVADASRANTPEWRAADMGALNGHSNARGVLDVMRVLSLGGEAGGVRLLSEKTIDRVFEVQADGVDLVLGVPFRMGIGFGLSPSAAVPYLPEGRVAFWGGWGGSLIVMDLDRRVTTSYMMNRMAPGIVGSPRSEAYLGALYAAL</sequence>
<organism evidence="2 3">
    <name type="scientific">Geodermatophilus nigrescens</name>
    <dbReference type="NCBI Taxonomy" id="1070870"/>
    <lineage>
        <taxon>Bacteria</taxon>
        <taxon>Bacillati</taxon>
        <taxon>Actinomycetota</taxon>
        <taxon>Actinomycetes</taxon>
        <taxon>Geodermatophilales</taxon>
        <taxon>Geodermatophilaceae</taxon>
        <taxon>Geodermatophilus</taxon>
    </lineage>
</organism>
<dbReference type="Proteomes" id="UP000184471">
    <property type="component" value="Unassembled WGS sequence"/>
</dbReference>
<dbReference type="Pfam" id="PF00144">
    <property type="entry name" value="Beta-lactamase"/>
    <property type="match status" value="1"/>
</dbReference>
<dbReference type="PANTHER" id="PTHR43319">
    <property type="entry name" value="BETA-LACTAMASE-RELATED"/>
    <property type="match status" value="1"/>
</dbReference>
<keyword evidence="3" id="KW-1185">Reference proteome</keyword>
<dbReference type="OrthoDB" id="3422781at2"/>
<accession>A0A1M5FPU0</accession>
<evidence type="ECO:0000259" key="1">
    <source>
        <dbReference type="Pfam" id="PF00144"/>
    </source>
</evidence>
<dbReference type="STRING" id="1070870.SAMN05444351_1338"/>
<feature type="domain" description="Beta-lactamase-related" evidence="1">
    <location>
        <begin position="16"/>
        <end position="358"/>
    </location>
</feature>
<evidence type="ECO:0000313" key="2">
    <source>
        <dbReference type="EMBL" id="SHF93444.1"/>
    </source>
</evidence>
<dbReference type="Gene3D" id="3.40.710.10">
    <property type="entry name" value="DD-peptidase/beta-lactamase superfamily"/>
    <property type="match status" value="1"/>
</dbReference>
<evidence type="ECO:0000313" key="3">
    <source>
        <dbReference type="Proteomes" id="UP000184471"/>
    </source>
</evidence>